<evidence type="ECO:0000313" key="2">
    <source>
        <dbReference type="Proteomes" id="UP000194141"/>
    </source>
</evidence>
<name>A0A1X4XZ07_9BACT</name>
<proteinExistence type="predicted"/>
<comment type="caution">
    <text evidence="1">The sequence shown here is derived from an EMBL/GenBank/DDBJ whole genome shotgun (WGS) entry which is preliminary data.</text>
</comment>
<dbReference type="Proteomes" id="UP000194141">
    <property type="component" value="Unassembled WGS sequence"/>
</dbReference>
<reference evidence="1 2" key="1">
    <citation type="journal article" date="2017" name="Front. Microbiol.">
        <title>Genome Sequence of Desulfurella amilsii Strain TR1 and Comparative Genomics of Desulfurellaceae Family.</title>
        <authorList>
            <person name="Florentino A.P."/>
            <person name="Stams A.J."/>
            <person name="Sanchez-Andrea I."/>
        </authorList>
    </citation>
    <scope>NUCLEOTIDE SEQUENCE [LARGE SCALE GENOMIC DNA]</scope>
    <source>
        <strain evidence="1 2">TR1</strain>
    </source>
</reference>
<dbReference type="EMBL" id="MDSU01000009">
    <property type="protein sequence ID" value="OSS42766.1"/>
    <property type="molecule type" value="Genomic_DNA"/>
</dbReference>
<sequence length="45" mass="5447">MEWEKFNPKEIKSIAEKAYKEGNLTVKYFIIFYIKNHLTNTYFGV</sequence>
<accession>A0A1X4XZ07</accession>
<dbReference type="RefSeq" id="WP_158090486.1">
    <property type="nucleotide sequence ID" value="NZ_MDSU01000009.1"/>
</dbReference>
<gene>
    <name evidence="1" type="ORF">DESAMIL20_410</name>
</gene>
<organism evidence="1 2">
    <name type="scientific">Desulfurella amilsii</name>
    <dbReference type="NCBI Taxonomy" id="1562698"/>
    <lineage>
        <taxon>Bacteria</taxon>
        <taxon>Pseudomonadati</taxon>
        <taxon>Campylobacterota</taxon>
        <taxon>Desulfurellia</taxon>
        <taxon>Desulfurellales</taxon>
        <taxon>Desulfurellaceae</taxon>
        <taxon>Desulfurella</taxon>
    </lineage>
</organism>
<keyword evidence="2" id="KW-1185">Reference proteome</keyword>
<protein>
    <submittedName>
        <fullName evidence="1">Uncharacterized protein</fullName>
    </submittedName>
</protein>
<evidence type="ECO:0000313" key="1">
    <source>
        <dbReference type="EMBL" id="OSS42766.1"/>
    </source>
</evidence>
<dbReference type="AlphaFoldDB" id="A0A1X4XZ07"/>